<evidence type="ECO:0000313" key="2">
    <source>
        <dbReference type="Proteomes" id="UP000011668"/>
    </source>
</evidence>
<gene>
    <name evidence="1" type="ORF">AG1IA_03030</name>
</gene>
<reference evidence="1 2" key="1">
    <citation type="journal article" date="2013" name="Nat. Commun.">
        <title>The evolution and pathogenic mechanisms of the rice sheath blight pathogen.</title>
        <authorList>
            <person name="Zheng A."/>
            <person name="Lin R."/>
            <person name="Xu L."/>
            <person name="Qin P."/>
            <person name="Tang C."/>
            <person name="Ai P."/>
            <person name="Zhang D."/>
            <person name="Liu Y."/>
            <person name="Sun Z."/>
            <person name="Feng H."/>
            <person name="Wang Y."/>
            <person name="Chen Y."/>
            <person name="Liang X."/>
            <person name="Fu R."/>
            <person name="Li Q."/>
            <person name="Zhang J."/>
            <person name="Yu X."/>
            <person name="Xie Z."/>
            <person name="Ding L."/>
            <person name="Guan P."/>
            <person name="Tang J."/>
            <person name="Liang Y."/>
            <person name="Wang S."/>
            <person name="Deng Q."/>
            <person name="Li S."/>
            <person name="Zhu J."/>
            <person name="Wang L."/>
            <person name="Liu H."/>
            <person name="Li P."/>
        </authorList>
    </citation>
    <scope>NUCLEOTIDE SEQUENCE [LARGE SCALE GENOMIC DNA]</scope>
    <source>
        <strain evidence="2">AG-1 IA</strain>
    </source>
</reference>
<comment type="caution">
    <text evidence="1">The sequence shown here is derived from an EMBL/GenBank/DDBJ whole genome shotgun (WGS) entry which is preliminary data.</text>
</comment>
<protein>
    <submittedName>
        <fullName evidence="1">Uncharacterized protein</fullName>
    </submittedName>
</protein>
<dbReference type="EMBL" id="AFRT01000680">
    <property type="protein sequence ID" value="ELU42939.1"/>
    <property type="molecule type" value="Genomic_DNA"/>
</dbReference>
<organism evidence="1 2">
    <name type="scientific">Thanatephorus cucumeris (strain AG1-IA)</name>
    <name type="common">Rice sheath blight fungus</name>
    <name type="synonym">Rhizoctonia solani</name>
    <dbReference type="NCBI Taxonomy" id="983506"/>
    <lineage>
        <taxon>Eukaryota</taxon>
        <taxon>Fungi</taxon>
        <taxon>Dikarya</taxon>
        <taxon>Basidiomycota</taxon>
        <taxon>Agaricomycotina</taxon>
        <taxon>Agaricomycetes</taxon>
        <taxon>Cantharellales</taxon>
        <taxon>Ceratobasidiaceae</taxon>
        <taxon>Rhizoctonia</taxon>
        <taxon>Rhizoctonia solani AG-1</taxon>
    </lineage>
</organism>
<keyword evidence="2" id="KW-1185">Reference proteome</keyword>
<sequence length="49" mass="5817">MNENAEFENRRKMRGARSVEIQQIYQQNIPVWIQTTNLAAHQTNRPIYG</sequence>
<dbReference type="AlphaFoldDB" id="L8X2T7"/>
<dbReference type="Proteomes" id="UP000011668">
    <property type="component" value="Unassembled WGS sequence"/>
</dbReference>
<proteinExistence type="predicted"/>
<evidence type="ECO:0000313" key="1">
    <source>
        <dbReference type="EMBL" id="ELU42939.1"/>
    </source>
</evidence>
<accession>L8X2T7</accession>
<dbReference type="HOGENOM" id="CLU_3143994_0_0_1"/>
<name>L8X2T7_THACA</name>